<dbReference type="EMBL" id="JAFBCV010000008">
    <property type="protein sequence ID" value="MBM7839369.1"/>
    <property type="molecule type" value="Genomic_DNA"/>
</dbReference>
<sequence>MAAFLRKRKEIEEGYKLFKKYLKNTKQAKDRADK</sequence>
<organism evidence="1 2">
    <name type="scientific">Shouchella xiaoxiensis</name>
    <dbReference type="NCBI Taxonomy" id="766895"/>
    <lineage>
        <taxon>Bacteria</taxon>
        <taxon>Bacillati</taxon>
        <taxon>Bacillota</taxon>
        <taxon>Bacilli</taxon>
        <taxon>Bacillales</taxon>
        <taxon>Bacillaceae</taxon>
        <taxon>Shouchella</taxon>
    </lineage>
</organism>
<keyword evidence="2" id="KW-1185">Reference proteome</keyword>
<proteinExistence type="predicted"/>
<dbReference type="Proteomes" id="UP001179280">
    <property type="component" value="Unassembled WGS sequence"/>
</dbReference>
<comment type="caution">
    <text evidence="1">The sequence shown here is derived from an EMBL/GenBank/DDBJ whole genome shotgun (WGS) entry which is preliminary data.</text>
</comment>
<gene>
    <name evidence="1" type="ORF">JOC54_002649</name>
</gene>
<evidence type="ECO:0000313" key="1">
    <source>
        <dbReference type="EMBL" id="MBM7839369.1"/>
    </source>
</evidence>
<evidence type="ECO:0000313" key="2">
    <source>
        <dbReference type="Proteomes" id="UP001179280"/>
    </source>
</evidence>
<name>A0ABS2SV65_9BACI</name>
<reference evidence="1" key="1">
    <citation type="submission" date="2021-01" db="EMBL/GenBank/DDBJ databases">
        <title>Genomic Encyclopedia of Type Strains, Phase IV (KMG-IV): sequencing the most valuable type-strain genomes for metagenomic binning, comparative biology and taxonomic classification.</title>
        <authorList>
            <person name="Goeker M."/>
        </authorList>
    </citation>
    <scope>NUCLEOTIDE SEQUENCE</scope>
    <source>
        <strain evidence="1">DSM 21943</strain>
    </source>
</reference>
<accession>A0ABS2SV65</accession>
<protein>
    <submittedName>
        <fullName evidence="1">Uncharacterized protein</fullName>
    </submittedName>
</protein>